<organism evidence="1 2">
    <name type="scientific">Actinomadura geliboluensis</name>
    <dbReference type="NCBI Taxonomy" id="882440"/>
    <lineage>
        <taxon>Bacteria</taxon>
        <taxon>Bacillati</taxon>
        <taxon>Actinomycetota</taxon>
        <taxon>Actinomycetes</taxon>
        <taxon>Streptosporangiales</taxon>
        <taxon>Thermomonosporaceae</taxon>
        <taxon>Actinomadura</taxon>
    </lineage>
</organism>
<protein>
    <submittedName>
        <fullName evidence="1">Uncharacterized protein</fullName>
    </submittedName>
</protein>
<keyword evidence="2" id="KW-1185">Reference proteome</keyword>
<dbReference type="OrthoDB" id="3465520at2"/>
<gene>
    <name evidence="1" type="ORF">ETD96_10270</name>
</gene>
<evidence type="ECO:0000313" key="2">
    <source>
        <dbReference type="Proteomes" id="UP000305238"/>
    </source>
</evidence>
<proteinExistence type="predicted"/>
<reference evidence="1 2" key="1">
    <citation type="submission" date="2019-05" db="EMBL/GenBank/DDBJ databases">
        <title>Draft genome sequence of Actinomadura geliboluensis A8036.</title>
        <authorList>
            <person name="Saricaoglu S."/>
            <person name="Isik K."/>
        </authorList>
    </citation>
    <scope>NUCLEOTIDE SEQUENCE [LARGE SCALE GENOMIC DNA]</scope>
    <source>
        <strain evidence="1 2">A8036</strain>
    </source>
</reference>
<name>A0A5S4H746_9ACTN</name>
<dbReference type="RefSeq" id="WP_138636086.1">
    <property type="nucleotide sequence ID" value="NZ_VCKZ01000051.1"/>
</dbReference>
<dbReference type="Proteomes" id="UP000305238">
    <property type="component" value="Unassembled WGS sequence"/>
</dbReference>
<dbReference type="EMBL" id="VCKZ01000051">
    <property type="protein sequence ID" value="TMR40561.1"/>
    <property type="molecule type" value="Genomic_DNA"/>
</dbReference>
<evidence type="ECO:0000313" key="1">
    <source>
        <dbReference type="EMBL" id="TMR40561.1"/>
    </source>
</evidence>
<sequence>MEPGEAGYYTLFQPPPPGGWRTGLAYGRPDATTGLPIRAAVPGRGLSIAAGTPAVDVTMQILAAAPEMDLTAWAYVAEVSQQWISHPYAELILAVPDQEGTVLPELSTQVWPNVVYRVRLSVRSSGNAEEEHRVQLWPGHTAPSVELKRP</sequence>
<dbReference type="AlphaFoldDB" id="A0A5S4H746"/>
<comment type="caution">
    <text evidence="1">The sequence shown here is derived from an EMBL/GenBank/DDBJ whole genome shotgun (WGS) entry which is preliminary data.</text>
</comment>
<accession>A0A5S4H746</accession>